<dbReference type="Gene3D" id="2.60.40.10">
    <property type="entry name" value="Immunoglobulins"/>
    <property type="match status" value="1"/>
</dbReference>
<dbReference type="Pfam" id="PF12833">
    <property type="entry name" value="HTH_18"/>
    <property type="match status" value="1"/>
</dbReference>
<name>A0ABU1TF85_9SPHI</name>
<dbReference type="EMBL" id="JAVDUU010000004">
    <property type="protein sequence ID" value="MDR6944061.1"/>
    <property type="molecule type" value="Genomic_DNA"/>
</dbReference>
<dbReference type="SUPFAM" id="SSF55874">
    <property type="entry name" value="ATPase domain of HSP90 chaperone/DNA topoisomerase II/histidine kinase"/>
    <property type="match status" value="1"/>
</dbReference>
<feature type="modified residue" description="4-aspartylphosphate" evidence="7">
    <location>
        <position position="1145"/>
    </location>
</feature>
<evidence type="ECO:0000256" key="4">
    <source>
        <dbReference type="ARBA" id="ARBA00023015"/>
    </source>
</evidence>
<evidence type="ECO:0000313" key="13">
    <source>
        <dbReference type="Proteomes" id="UP001247620"/>
    </source>
</evidence>
<dbReference type="InterPro" id="IPR036097">
    <property type="entry name" value="HisK_dim/P_sf"/>
</dbReference>
<dbReference type="PRINTS" id="PR00344">
    <property type="entry name" value="BCTRLSENSOR"/>
</dbReference>
<keyword evidence="3 7" id="KW-0597">Phosphoprotein</keyword>
<dbReference type="InterPro" id="IPR011110">
    <property type="entry name" value="Reg_prop"/>
</dbReference>
<dbReference type="EC" id="2.7.13.3" evidence="2"/>
<gene>
    <name evidence="12" type="ORF">J2W55_003921</name>
</gene>
<evidence type="ECO:0000256" key="5">
    <source>
        <dbReference type="ARBA" id="ARBA00023125"/>
    </source>
</evidence>
<dbReference type="GO" id="GO:0016301">
    <property type="term" value="F:kinase activity"/>
    <property type="evidence" value="ECO:0007669"/>
    <property type="project" value="UniProtKB-KW"/>
</dbReference>
<dbReference type="Gene3D" id="3.30.565.10">
    <property type="entry name" value="Histidine kinase-like ATPase, C-terminal domain"/>
    <property type="match status" value="1"/>
</dbReference>
<dbReference type="InterPro" id="IPR001789">
    <property type="entry name" value="Sig_transdc_resp-reg_receiver"/>
</dbReference>
<comment type="catalytic activity">
    <reaction evidence="1">
        <text>ATP + protein L-histidine = ADP + protein N-phospho-L-histidine.</text>
        <dbReference type="EC" id="2.7.13.3"/>
    </reaction>
</comment>
<dbReference type="InterPro" id="IPR011123">
    <property type="entry name" value="Y_Y_Y"/>
</dbReference>
<keyword evidence="12" id="KW-0418">Kinase</keyword>
<dbReference type="SMART" id="SM00342">
    <property type="entry name" value="HTH_ARAC"/>
    <property type="match status" value="1"/>
</dbReference>
<dbReference type="RefSeq" id="WP_310099446.1">
    <property type="nucleotide sequence ID" value="NZ_JAVDUU010000004.1"/>
</dbReference>
<evidence type="ECO:0000256" key="3">
    <source>
        <dbReference type="ARBA" id="ARBA00022553"/>
    </source>
</evidence>
<evidence type="ECO:0000256" key="1">
    <source>
        <dbReference type="ARBA" id="ARBA00000085"/>
    </source>
</evidence>
<reference evidence="12 13" key="1">
    <citation type="submission" date="2023-07" db="EMBL/GenBank/DDBJ databases">
        <title>Sorghum-associated microbial communities from plants grown in Nebraska, USA.</title>
        <authorList>
            <person name="Schachtman D."/>
        </authorList>
    </citation>
    <scope>NUCLEOTIDE SEQUENCE [LARGE SCALE GENOMIC DNA]</scope>
    <source>
        <strain evidence="12 13">3262</strain>
    </source>
</reference>
<dbReference type="InterPro" id="IPR011006">
    <property type="entry name" value="CheY-like_superfamily"/>
</dbReference>
<dbReference type="SMART" id="SM00388">
    <property type="entry name" value="HisKA"/>
    <property type="match status" value="1"/>
</dbReference>
<dbReference type="InterPro" id="IPR013783">
    <property type="entry name" value="Ig-like_fold"/>
</dbReference>
<dbReference type="InterPro" id="IPR003661">
    <property type="entry name" value="HisK_dim/P_dom"/>
</dbReference>
<evidence type="ECO:0000259" key="9">
    <source>
        <dbReference type="PROSITE" id="PS01124"/>
    </source>
</evidence>
<dbReference type="Proteomes" id="UP001247620">
    <property type="component" value="Unassembled WGS sequence"/>
</dbReference>
<keyword evidence="13" id="KW-1185">Reference proteome</keyword>
<proteinExistence type="predicted"/>
<dbReference type="PANTHER" id="PTHR43547:SF2">
    <property type="entry name" value="HYBRID SIGNAL TRANSDUCTION HISTIDINE KINASE C"/>
    <property type="match status" value="1"/>
</dbReference>
<dbReference type="SUPFAM" id="SSF46689">
    <property type="entry name" value="Homeodomain-like"/>
    <property type="match status" value="1"/>
</dbReference>
<dbReference type="InterPro" id="IPR018060">
    <property type="entry name" value="HTH_AraC"/>
</dbReference>
<dbReference type="PROSITE" id="PS00041">
    <property type="entry name" value="HTH_ARAC_FAMILY_1"/>
    <property type="match status" value="1"/>
</dbReference>
<dbReference type="Gene3D" id="3.40.50.2300">
    <property type="match status" value="1"/>
</dbReference>
<evidence type="ECO:0000256" key="7">
    <source>
        <dbReference type="PROSITE-ProRule" id="PRU00169"/>
    </source>
</evidence>
<dbReference type="SUPFAM" id="SSF63829">
    <property type="entry name" value="Calcium-dependent phosphotriesterase"/>
    <property type="match status" value="2"/>
</dbReference>
<dbReference type="Pfam" id="PF07494">
    <property type="entry name" value="Reg_prop"/>
    <property type="match status" value="3"/>
</dbReference>
<organism evidence="12 13">
    <name type="scientific">Mucilaginibacter pocheonensis</name>
    <dbReference type="NCBI Taxonomy" id="398050"/>
    <lineage>
        <taxon>Bacteria</taxon>
        <taxon>Pseudomonadati</taxon>
        <taxon>Bacteroidota</taxon>
        <taxon>Sphingobacteriia</taxon>
        <taxon>Sphingobacteriales</taxon>
        <taxon>Sphingobacteriaceae</taxon>
        <taxon>Mucilaginibacter</taxon>
    </lineage>
</organism>
<feature type="domain" description="Response regulatory" evidence="11">
    <location>
        <begin position="1097"/>
        <end position="1212"/>
    </location>
</feature>
<dbReference type="Gene3D" id="1.10.10.60">
    <property type="entry name" value="Homeodomain-like"/>
    <property type="match status" value="1"/>
</dbReference>
<dbReference type="PROSITE" id="PS50109">
    <property type="entry name" value="HIS_KIN"/>
    <property type="match status" value="1"/>
</dbReference>
<dbReference type="InterPro" id="IPR018062">
    <property type="entry name" value="HTH_AraC-typ_CS"/>
</dbReference>
<dbReference type="SMART" id="SM00387">
    <property type="entry name" value="HATPase_c"/>
    <property type="match status" value="1"/>
</dbReference>
<keyword evidence="4" id="KW-0805">Transcription regulation</keyword>
<feature type="signal peptide" evidence="8">
    <location>
        <begin position="1"/>
        <end position="20"/>
    </location>
</feature>
<dbReference type="SUPFAM" id="SSF101898">
    <property type="entry name" value="NHL repeat"/>
    <property type="match status" value="1"/>
</dbReference>
<feature type="domain" description="Histidine kinase" evidence="10">
    <location>
        <begin position="826"/>
        <end position="1043"/>
    </location>
</feature>
<keyword evidence="5" id="KW-0238">DNA-binding</keyword>
<accession>A0ABU1TF85</accession>
<dbReference type="InterPro" id="IPR036890">
    <property type="entry name" value="HATPase_C_sf"/>
</dbReference>
<dbReference type="PANTHER" id="PTHR43547">
    <property type="entry name" value="TWO-COMPONENT HISTIDINE KINASE"/>
    <property type="match status" value="1"/>
</dbReference>
<dbReference type="Pfam" id="PF07495">
    <property type="entry name" value="Y_Y_Y"/>
    <property type="match status" value="1"/>
</dbReference>
<dbReference type="Pfam" id="PF00072">
    <property type="entry name" value="Response_reg"/>
    <property type="match status" value="1"/>
</dbReference>
<keyword evidence="12" id="KW-0808">Transferase</keyword>
<dbReference type="InterPro" id="IPR004358">
    <property type="entry name" value="Sig_transdc_His_kin-like_C"/>
</dbReference>
<dbReference type="Pfam" id="PF02518">
    <property type="entry name" value="HATPase_c"/>
    <property type="match status" value="1"/>
</dbReference>
<dbReference type="InterPro" id="IPR005467">
    <property type="entry name" value="His_kinase_dom"/>
</dbReference>
<evidence type="ECO:0000256" key="2">
    <source>
        <dbReference type="ARBA" id="ARBA00012438"/>
    </source>
</evidence>
<dbReference type="InterPro" id="IPR003594">
    <property type="entry name" value="HATPase_dom"/>
</dbReference>
<dbReference type="SUPFAM" id="SSF52172">
    <property type="entry name" value="CheY-like"/>
    <property type="match status" value="1"/>
</dbReference>
<keyword evidence="8" id="KW-0732">Signal</keyword>
<dbReference type="SMART" id="SM00448">
    <property type="entry name" value="REC"/>
    <property type="match status" value="1"/>
</dbReference>
<dbReference type="CDD" id="cd00082">
    <property type="entry name" value="HisKA"/>
    <property type="match status" value="1"/>
</dbReference>
<dbReference type="InterPro" id="IPR015943">
    <property type="entry name" value="WD40/YVTN_repeat-like_dom_sf"/>
</dbReference>
<keyword evidence="6" id="KW-0804">Transcription</keyword>
<evidence type="ECO:0000259" key="10">
    <source>
        <dbReference type="PROSITE" id="PS50109"/>
    </source>
</evidence>
<dbReference type="Gene3D" id="1.10.287.130">
    <property type="match status" value="1"/>
</dbReference>
<sequence>MKYPLYLLLFIFLTGQAATAQIMSYIGIEQGLSNNTVTTIHKDKLGLMWFGTIDGLNRFDGYSFKVFRNKYGDSTSLPHDIVTCIYSDPTANIWTGTQKGIGILDNKTLKFSPVYYRNNLNKRSVCDKWVNDIKGDNHGNTYVGCTDIGLLTYPAGQKEGVRIPLKDNLKRTSSYSVNAIAILNSGSIWLMIERIGLCAYDPKAKIIYPVATGDMATASSISYDNNGKLWIGTHHGLYNYDIKSHLLQKYLFKENTLNEGWVTDVLFDKANCLWLTTNGEGVIKIKGDDRKSYQLIKQGKTGSLTSNAVYAIYEDELSRKWIGTLRGGINVIDNKKNQFKTYVHEAGNNSLAYNFTFSFCEDRDKNVWIGTDGGGISIWNSRQNTFVNDLYNVPNSKQLANAHIASMVKGAEPYIWIASFGQGVYRFNEQLKRLDAVLFKSATHATATWKLYNDENNDIWATCLRGDNPISATNRLFIYNNKEERFVPAPFRVSSDILSVIDDDRQNLWMGSFTSLIHANKKTGIDKVIDLKTAVRALYKSKSGRLWIGTYGRGLMSYDTRTNRFAEYTEDNGLCNNKVLNIEGDNSGNIWVSTYNGLSKLNPTNGKIENFYSVDGLQSNQFYYNASAHLSSGQLVFGGIKGFNVFYPDSIRQFHDFPNLLISGLRIDNAAVNAASEFVPAAKNIYAIDHITLPYDKAILSVDFVALEYSLPEKIQYAYFLKGRDKAWNYVGNLRSINYSRLSEGHYTLKIKCTNASGIWSQKERVIYITVLPPWYRTWWAYCLYLGGIVTAVYLYLLYHKKQTALEYEVKLVTEVNEKKLAFFTNISHELRTPLTLIVNPIKDLLQSNGANLDLIDISSVYRNSRRLLSLVDQLLLFRTSESEITELQPSWLNMKDICYEVFLCFNNQVKAKHLFYEFRCGDPEIIGYADREKLEIVLFNLLSNAIKYTPEQGSVILELKKTDQFIEILIKDTGPGIPNDIGEKLFEKFYRLPQEHDQVTQSGFGIGLFLAKKYCDIHNGILSYSSILGEGTTFKLLLPLTEKIPTTNSNYMESGKNSVSPLLQEVIADVDDVTEKVGKNQHVEEILSGMVNEKAVILLIDDDREIRAYIKQLLQSTYTVYEADNTDAGFDIVLENEPDIIVCDVIMKGTSGVEFCSRMKESPSFSHIPIILLTGTSSPEIKLKGIECGADDYITKPFESELLIARIKSMLKGRGALKDYFFNEITLKNNSLKIPTEYSDFLSKCIRIVEDHLEDEDFSLKVFSEEMGMSRSKLFRKIKSISGLSNTEFIRYIRLRKAAELMIQTDLQIKEIAFQIGFQDIKYFREQFSKLFEMKPSDFVRKYRTTFIKNWNLNTSIPNWKNKY</sequence>
<evidence type="ECO:0000256" key="6">
    <source>
        <dbReference type="ARBA" id="ARBA00023163"/>
    </source>
</evidence>
<dbReference type="Pfam" id="PF00512">
    <property type="entry name" value="HisKA"/>
    <property type="match status" value="1"/>
</dbReference>
<evidence type="ECO:0000313" key="12">
    <source>
        <dbReference type="EMBL" id="MDR6944061.1"/>
    </source>
</evidence>
<dbReference type="Gene3D" id="2.130.10.10">
    <property type="entry name" value="YVTN repeat-like/Quinoprotein amine dehydrogenase"/>
    <property type="match status" value="2"/>
</dbReference>
<comment type="caution">
    <text evidence="12">The sequence shown here is derived from an EMBL/GenBank/DDBJ whole genome shotgun (WGS) entry which is preliminary data.</text>
</comment>
<feature type="domain" description="HTH araC/xylS-type" evidence="9">
    <location>
        <begin position="1244"/>
        <end position="1343"/>
    </location>
</feature>
<protein>
    <recommendedName>
        <fullName evidence="2">histidine kinase</fullName>
        <ecNumber evidence="2">2.7.13.3</ecNumber>
    </recommendedName>
</protein>
<dbReference type="InterPro" id="IPR009057">
    <property type="entry name" value="Homeodomain-like_sf"/>
</dbReference>
<dbReference type="PROSITE" id="PS50110">
    <property type="entry name" value="RESPONSE_REGULATORY"/>
    <property type="match status" value="1"/>
</dbReference>
<evidence type="ECO:0000256" key="8">
    <source>
        <dbReference type="SAM" id="SignalP"/>
    </source>
</evidence>
<dbReference type="SUPFAM" id="SSF47384">
    <property type="entry name" value="Homodimeric domain of signal transducing histidine kinase"/>
    <property type="match status" value="1"/>
</dbReference>
<dbReference type="CDD" id="cd00075">
    <property type="entry name" value="HATPase"/>
    <property type="match status" value="1"/>
</dbReference>
<evidence type="ECO:0000259" key="11">
    <source>
        <dbReference type="PROSITE" id="PS50110"/>
    </source>
</evidence>
<feature type="chain" id="PRO_5047100642" description="histidine kinase" evidence="8">
    <location>
        <begin position="21"/>
        <end position="1365"/>
    </location>
</feature>
<dbReference type="PROSITE" id="PS01124">
    <property type="entry name" value="HTH_ARAC_FAMILY_2"/>
    <property type="match status" value="1"/>
</dbReference>